<reference evidence="1" key="1">
    <citation type="journal article" date="2014" name="Front. Microbiol.">
        <title>High frequency of phylogenetically diverse reductive dehalogenase-homologous genes in deep subseafloor sedimentary metagenomes.</title>
        <authorList>
            <person name="Kawai M."/>
            <person name="Futagami T."/>
            <person name="Toyoda A."/>
            <person name="Takaki Y."/>
            <person name="Nishi S."/>
            <person name="Hori S."/>
            <person name="Arai W."/>
            <person name="Tsubouchi T."/>
            <person name="Morono Y."/>
            <person name="Uchiyama I."/>
            <person name="Ito T."/>
            <person name="Fujiyama A."/>
            <person name="Inagaki F."/>
            <person name="Takami H."/>
        </authorList>
    </citation>
    <scope>NUCLEOTIDE SEQUENCE</scope>
    <source>
        <strain evidence="1">Expedition CK06-06</strain>
    </source>
</reference>
<feature type="non-terminal residue" evidence="1">
    <location>
        <position position="30"/>
    </location>
</feature>
<evidence type="ECO:0000313" key="1">
    <source>
        <dbReference type="EMBL" id="GAG17161.1"/>
    </source>
</evidence>
<dbReference type="AlphaFoldDB" id="X0WWN2"/>
<evidence type="ECO:0008006" key="2">
    <source>
        <dbReference type="Google" id="ProtNLM"/>
    </source>
</evidence>
<organism evidence="1">
    <name type="scientific">marine sediment metagenome</name>
    <dbReference type="NCBI Taxonomy" id="412755"/>
    <lineage>
        <taxon>unclassified sequences</taxon>
        <taxon>metagenomes</taxon>
        <taxon>ecological metagenomes</taxon>
    </lineage>
</organism>
<accession>X0WWN2</accession>
<comment type="caution">
    <text evidence="1">The sequence shown here is derived from an EMBL/GenBank/DDBJ whole genome shotgun (WGS) entry which is preliminary data.</text>
</comment>
<gene>
    <name evidence="1" type="ORF">S01H1_48802</name>
</gene>
<proteinExistence type="predicted"/>
<name>X0WWN2_9ZZZZ</name>
<dbReference type="EMBL" id="BARS01031350">
    <property type="protein sequence ID" value="GAG17161.1"/>
    <property type="molecule type" value="Genomic_DNA"/>
</dbReference>
<sequence length="30" mass="3486">MLTVPRDEIAAFCRRWKVTEFALFGSAVRD</sequence>
<protein>
    <recommendedName>
        <fullName evidence="2">Polymerase nucleotidyl transferase domain-containing protein</fullName>
    </recommendedName>
</protein>